<keyword evidence="2" id="KW-0812">Transmembrane</keyword>
<dbReference type="PANTHER" id="PTHR37804:SF1">
    <property type="entry name" value="CDAA REGULATORY PROTEIN CDAR"/>
    <property type="match status" value="1"/>
</dbReference>
<dbReference type="HOGENOM" id="CLU_039811_2_1_9"/>
<dbReference type="eggNOG" id="COG4856">
    <property type="taxonomic scope" value="Bacteria"/>
</dbReference>
<gene>
    <name evidence="3" type="ORF">HMPREF0501_01093</name>
</gene>
<dbReference type="STRING" id="575594.HMPREF0501_01093"/>
<dbReference type="InterPro" id="IPR012505">
    <property type="entry name" value="YbbR"/>
</dbReference>
<dbReference type="Gene3D" id="2.170.120.40">
    <property type="entry name" value="YbbR-like domain"/>
    <property type="match status" value="1"/>
</dbReference>
<evidence type="ECO:0000256" key="1">
    <source>
        <dbReference type="SAM" id="MobiDB-lite"/>
    </source>
</evidence>
<keyword evidence="2" id="KW-1133">Transmembrane helix</keyword>
<reference evidence="3 4" key="1">
    <citation type="submission" date="2009-06" db="EMBL/GenBank/DDBJ databases">
        <title>The Genome Sequence of Lactobacillus coleohominis strain 101-4-CHN.</title>
        <authorList>
            <consortium name="The Broad Institute Genome Sequencing Platform"/>
            <person name="Ward D."/>
            <person name="Young S.K."/>
            <person name="Zeng Q."/>
            <person name="Koehrsen M."/>
            <person name="Alvarado L."/>
            <person name="Berlin A."/>
            <person name="Borenstein D."/>
            <person name="Chen Z."/>
            <person name="Engels R."/>
            <person name="Freedman E."/>
            <person name="Gellesch M."/>
            <person name="Goldberg J."/>
            <person name="Griggs A."/>
            <person name="Gujja S."/>
            <person name="Heiman D."/>
            <person name="Hepburn T."/>
            <person name="Howarth C."/>
            <person name="Jen D."/>
            <person name="Larson L."/>
            <person name="Lewis B."/>
            <person name="Mehta T."/>
            <person name="Park D."/>
            <person name="Pearson M."/>
            <person name="Roberts A."/>
            <person name="Saif S."/>
            <person name="Shea T."/>
            <person name="Shenoy N."/>
            <person name="Sisk P."/>
            <person name="Stolte C."/>
            <person name="Sykes S."/>
            <person name="Walk T."/>
            <person name="White J."/>
            <person name="Yandava C."/>
            <person name="Liu Y."/>
            <person name="Xu Q."/>
            <person name="Lander E."/>
            <person name="Nusbaum C."/>
            <person name="Galagan J."/>
            <person name="Birren B."/>
        </authorList>
    </citation>
    <scope>NUCLEOTIDE SEQUENCE [LARGE SCALE GENOMIC DNA]</scope>
    <source>
        <strain evidence="3 4">101-4-CHN</strain>
    </source>
</reference>
<evidence type="ECO:0000313" key="4">
    <source>
        <dbReference type="Proteomes" id="UP000003987"/>
    </source>
</evidence>
<dbReference type="EMBL" id="GG698804">
    <property type="protein sequence ID" value="EEU30088.1"/>
    <property type="molecule type" value="Genomic_DNA"/>
</dbReference>
<feature type="compositionally biased region" description="Low complexity" evidence="1">
    <location>
        <begin position="246"/>
        <end position="277"/>
    </location>
</feature>
<accession>C7XWU0</accession>
<dbReference type="RefSeq" id="WP_006916948.1">
    <property type="nucleotide sequence ID" value="NZ_GG698804.1"/>
</dbReference>
<evidence type="ECO:0000256" key="2">
    <source>
        <dbReference type="SAM" id="Phobius"/>
    </source>
</evidence>
<sequence>MNGKKGSIFGSVWFMRIASLILAIFLFMYVNSEKNGFLRQTTRGSDSGNALMSNKTMSIRMPLELKMNSQKYVVTGYPQYVKVRVSGPSAMVTTVSNTQNFKVYADLTKLGIGTHTVTLKESGLNSELRSTIKPQQIKVNIQPRSTVTAPVDVRLNSKSVDGNYHVGTPRPALKTVQITGARNQVKRVARVIAYVDVPRDAHGNFSRQVTLQAVDKKGRTVNVVIMPSSINVEVPVSKQGNNEPTSSSSSSNSASSNSDNDSSSNMESSSSSASSND</sequence>
<dbReference type="Pfam" id="PF07949">
    <property type="entry name" value="YbbR"/>
    <property type="match status" value="2"/>
</dbReference>
<dbReference type="Proteomes" id="UP000003987">
    <property type="component" value="Unassembled WGS sequence"/>
</dbReference>
<organism evidence="3 4">
    <name type="scientific">Limosilactobacillus coleohominis 101-4-CHN</name>
    <dbReference type="NCBI Taxonomy" id="575594"/>
    <lineage>
        <taxon>Bacteria</taxon>
        <taxon>Bacillati</taxon>
        <taxon>Bacillota</taxon>
        <taxon>Bacilli</taxon>
        <taxon>Lactobacillales</taxon>
        <taxon>Lactobacillaceae</taxon>
        <taxon>Limosilactobacillus</taxon>
    </lineage>
</organism>
<proteinExistence type="predicted"/>
<evidence type="ECO:0000313" key="3">
    <source>
        <dbReference type="EMBL" id="EEU30088.1"/>
    </source>
</evidence>
<protein>
    <submittedName>
        <fullName evidence="3">YbbR-like protein</fullName>
    </submittedName>
</protein>
<keyword evidence="4" id="KW-1185">Reference proteome</keyword>
<dbReference type="AlphaFoldDB" id="C7XWU0"/>
<dbReference type="Gene3D" id="2.170.120.30">
    <property type="match status" value="1"/>
</dbReference>
<dbReference type="PANTHER" id="PTHR37804">
    <property type="entry name" value="CDAA REGULATORY PROTEIN CDAR"/>
    <property type="match status" value="1"/>
</dbReference>
<keyword evidence="2" id="KW-0472">Membrane</keyword>
<feature type="region of interest" description="Disordered" evidence="1">
    <location>
        <begin position="234"/>
        <end position="277"/>
    </location>
</feature>
<dbReference type="InterPro" id="IPR053154">
    <property type="entry name" value="c-di-AMP_regulator"/>
</dbReference>
<name>C7XWU0_9LACO</name>
<feature type="transmembrane region" description="Helical" evidence="2">
    <location>
        <begin position="12"/>
        <end position="30"/>
    </location>
</feature>